<evidence type="ECO:0000313" key="2">
    <source>
        <dbReference type="EMBL" id="CAK9262662.1"/>
    </source>
</evidence>
<gene>
    <name evidence="2" type="ORF">CSSPJE1EN1_LOCUS8140</name>
</gene>
<dbReference type="Proteomes" id="UP001497444">
    <property type="component" value="Chromosome 15"/>
</dbReference>
<organism evidence="2 3">
    <name type="scientific">Sphagnum jensenii</name>
    <dbReference type="NCBI Taxonomy" id="128206"/>
    <lineage>
        <taxon>Eukaryota</taxon>
        <taxon>Viridiplantae</taxon>
        <taxon>Streptophyta</taxon>
        <taxon>Embryophyta</taxon>
        <taxon>Bryophyta</taxon>
        <taxon>Sphagnophytina</taxon>
        <taxon>Sphagnopsida</taxon>
        <taxon>Sphagnales</taxon>
        <taxon>Sphagnaceae</taxon>
        <taxon>Sphagnum</taxon>
    </lineage>
</organism>
<evidence type="ECO:0000256" key="1">
    <source>
        <dbReference type="SAM" id="MobiDB-lite"/>
    </source>
</evidence>
<feature type="region of interest" description="Disordered" evidence="1">
    <location>
        <begin position="1"/>
        <end position="35"/>
    </location>
</feature>
<protein>
    <recommendedName>
        <fullName evidence="4">Universal stress protein</fullName>
    </recommendedName>
</protein>
<evidence type="ECO:0000313" key="3">
    <source>
        <dbReference type="Proteomes" id="UP001497444"/>
    </source>
</evidence>
<feature type="compositionally biased region" description="Low complexity" evidence="1">
    <location>
        <begin position="12"/>
        <end position="34"/>
    </location>
</feature>
<feature type="compositionally biased region" description="Polar residues" evidence="1">
    <location>
        <begin position="1"/>
        <end position="11"/>
    </location>
</feature>
<reference evidence="2" key="1">
    <citation type="submission" date="2024-02" db="EMBL/GenBank/DDBJ databases">
        <authorList>
            <consortium name="ELIXIR-Norway"/>
            <consortium name="Elixir Norway"/>
        </authorList>
    </citation>
    <scope>NUCLEOTIDE SEQUENCE</scope>
</reference>
<sequence>MKDSTSLTPATSSGSLGRGLSRWSTASSSSSASSLRDDHEACGRFSNISSSSNGSSYSMHASRVLWVAGMNGGPDHDAHGLKIIFRQIIGPGDHLVALVLFDRIPSELGITFKFTPGGFRTAGDQKQLHWLTEKLLYWRNQLEGVAAYCNQKNIMLELRLCAGPSLGEMAVQEALHLQATAIILDRADGQGSAVKNVGRLLSKKTKARVAIMHRRLWSWPWSRKVESSMQTQVDSTRHDTTACDDMLLTSDPKKQELIDEIIPGLDCTCLEAKDPYYLLLIIVLAAASNTLTP</sequence>
<proteinExistence type="predicted"/>
<keyword evidence="3" id="KW-1185">Reference proteome</keyword>
<accession>A0ABP0WAW2</accession>
<evidence type="ECO:0008006" key="4">
    <source>
        <dbReference type="Google" id="ProtNLM"/>
    </source>
</evidence>
<name>A0ABP0WAW2_9BRYO</name>
<dbReference type="EMBL" id="OZ020110">
    <property type="protein sequence ID" value="CAK9262662.1"/>
    <property type="molecule type" value="Genomic_DNA"/>
</dbReference>